<feature type="transmembrane region" description="Helical" evidence="7">
    <location>
        <begin position="382"/>
        <end position="399"/>
    </location>
</feature>
<feature type="transmembrane region" description="Helical" evidence="7">
    <location>
        <begin position="82"/>
        <end position="99"/>
    </location>
</feature>
<evidence type="ECO:0000313" key="8">
    <source>
        <dbReference type="EMBL" id="GFT97991.1"/>
    </source>
</evidence>
<evidence type="ECO:0000256" key="3">
    <source>
        <dbReference type="ARBA" id="ARBA00022448"/>
    </source>
</evidence>
<keyword evidence="9" id="KW-1185">Reference proteome</keyword>
<evidence type="ECO:0000256" key="2">
    <source>
        <dbReference type="ARBA" id="ARBA00006772"/>
    </source>
</evidence>
<keyword evidence="3" id="KW-0813">Transport</keyword>
<dbReference type="PANTHER" id="PTHR10283">
    <property type="entry name" value="SOLUTE CARRIER FAMILY 13 MEMBER"/>
    <property type="match status" value="1"/>
</dbReference>
<keyword evidence="5 7" id="KW-1133">Transmembrane helix</keyword>
<dbReference type="GO" id="GO:0015141">
    <property type="term" value="F:succinate transmembrane transporter activity"/>
    <property type="evidence" value="ECO:0007669"/>
    <property type="project" value="TreeGrafter"/>
</dbReference>
<dbReference type="GO" id="GO:0015137">
    <property type="term" value="F:citrate transmembrane transporter activity"/>
    <property type="evidence" value="ECO:0007669"/>
    <property type="project" value="TreeGrafter"/>
</dbReference>
<organism evidence="8 9">
    <name type="scientific">Nephila pilipes</name>
    <name type="common">Giant wood spider</name>
    <name type="synonym">Nephila maculata</name>
    <dbReference type="NCBI Taxonomy" id="299642"/>
    <lineage>
        <taxon>Eukaryota</taxon>
        <taxon>Metazoa</taxon>
        <taxon>Ecdysozoa</taxon>
        <taxon>Arthropoda</taxon>
        <taxon>Chelicerata</taxon>
        <taxon>Arachnida</taxon>
        <taxon>Araneae</taxon>
        <taxon>Araneomorphae</taxon>
        <taxon>Entelegynae</taxon>
        <taxon>Araneoidea</taxon>
        <taxon>Nephilidae</taxon>
        <taxon>Nephila</taxon>
    </lineage>
</organism>
<evidence type="ECO:0000256" key="6">
    <source>
        <dbReference type="ARBA" id="ARBA00023136"/>
    </source>
</evidence>
<evidence type="ECO:0000256" key="1">
    <source>
        <dbReference type="ARBA" id="ARBA00004141"/>
    </source>
</evidence>
<dbReference type="EMBL" id="BMAW01026593">
    <property type="protein sequence ID" value="GFT97991.1"/>
    <property type="molecule type" value="Genomic_DNA"/>
</dbReference>
<dbReference type="PROSITE" id="PS01271">
    <property type="entry name" value="NA_SULFATE"/>
    <property type="match status" value="1"/>
</dbReference>
<accession>A0A8X6UBN1</accession>
<feature type="transmembrane region" description="Helical" evidence="7">
    <location>
        <begin position="301"/>
        <end position="323"/>
    </location>
</feature>
<feature type="transmembrane region" description="Helical" evidence="7">
    <location>
        <begin position="343"/>
        <end position="361"/>
    </location>
</feature>
<dbReference type="Proteomes" id="UP000887013">
    <property type="component" value="Unassembled WGS sequence"/>
</dbReference>
<keyword evidence="6 7" id="KW-0472">Membrane</keyword>
<feature type="transmembrane region" description="Helical" evidence="7">
    <location>
        <begin position="405"/>
        <end position="427"/>
    </location>
</feature>
<dbReference type="Pfam" id="PF00939">
    <property type="entry name" value="Na_sulph_symp"/>
    <property type="match status" value="1"/>
</dbReference>
<keyword evidence="4 7" id="KW-0812">Transmembrane</keyword>
<evidence type="ECO:0000256" key="5">
    <source>
        <dbReference type="ARBA" id="ARBA00022989"/>
    </source>
</evidence>
<feature type="transmembrane region" description="Helical" evidence="7">
    <location>
        <begin position="506"/>
        <end position="528"/>
    </location>
</feature>
<feature type="transmembrane region" description="Helical" evidence="7">
    <location>
        <begin position="50"/>
        <end position="70"/>
    </location>
</feature>
<feature type="transmembrane region" description="Helical" evidence="7">
    <location>
        <begin position="228"/>
        <end position="250"/>
    </location>
</feature>
<protein>
    <recommendedName>
        <fullName evidence="10">Solute carrier family 13 member 5</fullName>
    </recommendedName>
</protein>
<evidence type="ECO:0000313" key="9">
    <source>
        <dbReference type="Proteomes" id="UP000887013"/>
    </source>
</evidence>
<comment type="subcellular location">
    <subcellularLocation>
        <location evidence="1">Membrane</location>
        <topology evidence="1">Multi-pass membrane protein</topology>
    </subcellularLocation>
</comment>
<reference evidence="8" key="1">
    <citation type="submission" date="2020-08" db="EMBL/GenBank/DDBJ databases">
        <title>Multicomponent nature underlies the extraordinary mechanical properties of spider dragline silk.</title>
        <authorList>
            <person name="Kono N."/>
            <person name="Nakamura H."/>
            <person name="Mori M."/>
            <person name="Yoshida Y."/>
            <person name="Ohtoshi R."/>
            <person name="Malay A.D."/>
            <person name="Moran D.A.P."/>
            <person name="Tomita M."/>
            <person name="Numata K."/>
            <person name="Arakawa K."/>
        </authorList>
    </citation>
    <scope>NUCLEOTIDE SEQUENCE</scope>
</reference>
<feature type="transmembrane region" description="Helical" evidence="7">
    <location>
        <begin position="119"/>
        <end position="148"/>
    </location>
</feature>
<gene>
    <name evidence="8" type="primary">SLC13A5</name>
    <name evidence="8" type="ORF">NPIL_21392</name>
</gene>
<evidence type="ECO:0000256" key="4">
    <source>
        <dbReference type="ARBA" id="ARBA00022692"/>
    </source>
</evidence>
<proteinExistence type="inferred from homology"/>
<dbReference type="AlphaFoldDB" id="A0A8X6UBN1"/>
<dbReference type="PANTHER" id="PTHR10283:SF82">
    <property type="entry name" value="SOLUTE CARRIER FAMILY 13 MEMBER 2"/>
    <property type="match status" value="1"/>
</dbReference>
<dbReference type="InterPro" id="IPR031312">
    <property type="entry name" value="Na/sul_symport_CS"/>
</dbReference>
<dbReference type="InterPro" id="IPR001898">
    <property type="entry name" value="SLC13A/DASS"/>
</dbReference>
<evidence type="ECO:0000256" key="7">
    <source>
        <dbReference type="SAM" id="Phobius"/>
    </source>
</evidence>
<evidence type="ECO:0008006" key="10">
    <source>
        <dbReference type="Google" id="ProtNLM"/>
    </source>
</evidence>
<sequence length="559" mass="61954">MTPSSIKKTKFIVCSLTPFVLLPLALSPHQEAKCAYIILWMAVFWVLEPVHLTLTALLPVVLMPMMGILSEAEVCSNYMKEVLMMFLGGLAVAVAVEHCNLHERLALKVLLLLGTETKWLILGFMLTTMFLSMWISNTATTAMMVPIVDAVMLELRTGVENIHSDSGPLLNLDALHTTLLLSIAYSANCGGTGTVTGTSPNMILKGFLEEHHPESSELTFASWMAYNVPGMLICVCVGWIVLQILYVPCWREIAIDSREMFLREKWFRGITMFISREQKRKQNEESKKRIRRVITSRYKELGTITFHESAVLCLFVILVLLWIFREPKFIGGWAELVSTNTRIGDAVPVIAILFLLFLVPAEPWRLQHSDPLLKWSAVQTKLPWGLVILLGGGFALASGTQKSGLSIWLGAQMVELSFLSPFVVQMLLCFSTAALTEIISNSTVATILLPVVNQMAVTFHVHPLYLMLPVTVVSSYAFMLPVATGPNAIVFDSGRMKTIDMVKPGIIMNIICCFVQLAMINTLGTSLLDLNTFPSWANSQAPSVTGDWATTFNSSNTTI</sequence>
<comment type="similarity">
    <text evidence="2">Belongs to the SLC13A/DASS transporter (TC 2.A.47) family. NADC subfamily.</text>
</comment>
<feature type="transmembrane region" description="Helical" evidence="7">
    <location>
        <begin position="464"/>
        <end position="485"/>
    </location>
</feature>
<comment type="caution">
    <text evidence="8">The sequence shown here is derived from an EMBL/GenBank/DDBJ whole genome shotgun (WGS) entry which is preliminary data.</text>
</comment>
<dbReference type="GO" id="GO:0005886">
    <property type="term" value="C:plasma membrane"/>
    <property type="evidence" value="ECO:0007669"/>
    <property type="project" value="TreeGrafter"/>
</dbReference>
<name>A0A8X6UBN1_NEPPI</name>
<feature type="transmembrane region" description="Helical" evidence="7">
    <location>
        <begin position="434"/>
        <end position="452"/>
    </location>
</feature>
<dbReference type="OrthoDB" id="6493944at2759"/>